<gene>
    <name evidence="1" type="ORF">KS407_02355</name>
</gene>
<comment type="caution">
    <text evidence="1">The sequence shown here is derived from an EMBL/GenBank/DDBJ whole genome shotgun (WGS) entry which is preliminary data.</text>
</comment>
<protein>
    <submittedName>
        <fullName evidence="1">Uncharacterized protein</fullName>
    </submittedName>
</protein>
<proteinExistence type="predicted"/>
<reference evidence="1 2" key="1">
    <citation type="submission" date="2021-06" db="EMBL/GenBank/DDBJ databases">
        <title>Bacillus sp. RD4P76, an endophyte from a halophyte.</title>
        <authorList>
            <person name="Sun J.-Q."/>
        </authorList>
    </citation>
    <scope>NUCLEOTIDE SEQUENCE [LARGE SCALE GENOMIC DNA]</scope>
    <source>
        <strain evidence="1 2">JCM 17098</strain>
    </source>
</reference>
<evidence type="ECO:0000313" key="2">
    <source>
        <dbReference type="Proteomes" id="UP000790580"/>
    </source>
</evidence>
<keyword evidence="2" id="KW-1185">Reference proteome</keyword>
<sequence length="128" mass="15318">MDPSLKSIIQIILYEYNQTGVVWKKNYFRHWGESHLSKRKSRKEIPSDWTIYDYNKLIMNIMFNINNDVHLYVLSNYRKRYFTFDDGKWIVIVSEDGIMETAMVGNPQNYFKNNPGYTYLGKVKDVLT</sequence>
<name>A0ABS6JPC4_9BACI</name>
<evidence type="ECO:0000313" key="1">
    <source>
        <dbReference type="EMBL" id="MBU9720280.1"/>
    </source>
</evidence>
<dbReference type="Proteomes" id="UP000790580">
    <property type="component" value="Unassembled WGS sequence"/>
</dbReference>
<organism evidence="1 2">
    <name type="scientific">Evansella alkalicola</name>
    <dbReference type="NCBI Taxonomy" id="745819"/>
    <lineage>
        <taxon>Bacteria</taxon>
        <taxon>Bacillati</taxon>
        <taxon>Bacillota</taxon>
        <taxon>Bacilli</taxon>
        <taxon>Bacillales</taxon>
        <taxon>Bacillaceae</taxon>
        <taxon>Evansella</taxon>
    </lineage>
</organism>
<accession>A0ABS6JPC4</accession>
<dbReference type="EMBL" id="JAHQCR010000015">
    <property type="protein sequence ID" value="MBU9720280.1"/>
    <property type="molecule type" value="Genomic_DNA"/>
</dbReference>
<dbReference type="RefSeq" id="WP_088073894.1">
    <property type="nucleotide sequence ID" value="NZ_JAHQCR010000015.1"/>
</dbReference>